<comment type="caution">
    <text evidence="8">The sequence shown here is derived from an EMBL/GenBank/DDBJ whole genome shotgun (WGS) entry which is preliminary data.</text>
</comment>
<dbReference type="Proteomes" id="UP000242450">
    <property type="component" value="Chromosome 11"/>
</dbReference>
<evidence type="ECO:0000256" key="7">
    <source>
        <dbReference type="SAM" id="Phobius"/>
    </source>
</evidence>
<evidence type="ECO:0000313" key="8">
    <source>
        <dbReference type="EMBL" id="OWK10180.1"/>
    </source>
</evidence>
<evidence type="ECO:0000256" key="5">
    <source>
        <dbReference type="ARBA" id="ARBA00023136"/>
    </source>
</evidence>
<dbReference type="SMART" id="SM01077">
    <property type="entry name" value="Cg6151-P"/>
    <property type="match status" value="1"/>
</dbReference>
<evidence type="ECO:0000256" key="3">
    <source>
        <dbReference type="ARBA" id="ARBA00022692"/>
    </source>
</evidence>
<dbReference type="Pfam" id="PF10233">
    <property type="entry name" value="Cg6151-P"/>
    <property type="match status" value="1"/>
</dbReference>
<accession>A0A212CW09</accession>
<feature type="region of interest" description="Disordered" evidence="6">
    <location>
        <begin position="1"/>
        <end position="30"/>
    </location>
</feature>
<gene>
    <name evidence="8" type="ORF">Celaphus_00005071</name>
</gene>
<dbReference type="GO" id="GO:0012505">
    <property type="term" value="C:endomembrane system"/>
    <property type="evidence" value="ECO:0007669"/>
    <property type="project" value="UniProtKB-SubCell"/>
</dbReference>
<feature type="compositionally biased region" description="Basic and acidic residues" evidence="6">
    <location>
        <begin position="1"/>
        <end position="10"/>
    </location>
</feature>
<reference evidence="8 9" key="1">
    <citation type="journal article" date="2018" name="Mol. Genet. Genomics">
        <title>The red deer Cervus elaphus genome CerEla1.0: sequencing, annotating, genes, and chromosomes.</title>
        <authorList>
            <person name="Bana N.A."/>
            <person name="Nyiri A."/>
            <person name="Nagy J."/>
            <person name="Frank K."/>
            <person name="Nagy T."/>
            <person name="Steger V."/>
            <person name="Schiller M."/>
            <person name="Lakatos P."/>
            <person name="Sugar L."/>
            <person name="Horn P."/>
            <person name="Barta E."/>
            <person name="Orosz L."/>
        </authorList>
    </citation>
    <scope>NUCLEOTIDE SEQUENCE [LARGE SCALE GENOMIC DNA]</scope>
    <source>
        <strain evidence="8">Hungarian</strain>
    </source>
</reference>
<keyword evidence="9" id="KW-1185">Reference proteome</keyword>
<evidence type="ECO:0000256" key="4">
    <source>
        <dbReference type="ARBA" id="ARBA00022989"/>
    </source>
</evidence>
<dbReference type="GO" id="GO:0016020">
    <property type="term" value="C:membrane"/>
    <property type="evidence" value="ECO:0007669"/>
    <property type="project" value="InterPro"/>
</dbReference>
<dbReference type="InterPro" id="IPR019365">
    <property type="entry name" value="TVP18/Ca-channel_flower"/>
</dbReference>
<dbReference type="PANTHER" id="PTHR13314">
    <property type="entry name" value="CALCIUM CHANNEL FLOWER HOMOLOG"/>
    <property type="match status" value="1"/>
</dbReference>
<evidence type="ECO:0000256" key="1">
    <source>
        <dbReference type="ARBA" id="ARBA00004127"/>
    </source>
</evidence>
<sequence length="141" mass="15211">MSSREREGWHPGDTGARARQPGPVSAFSSPRPSSMNASVLLLCEAPFCCQFMEFANAVAAKADRLRSWQKAVFYCGMAVVPIVISLTLTTLLGNAIAFATGVLYGLSALGKKGDAISYARIQQQRQQVDEEKLTDALEGEL</sequence>
<comment type="subcellular location">
    <subcellularLocation>
        <location evidence="1">Endomembrane system</location>
        <topology evidence="1">Multi-pass membrane protein</topology>
    </subcellularLocation>
</comment>
<comment type="similarity">
    <text evidence="2">Belongs to the calcium channel flower family.</text>
</comment>
<evidence type="ECO:0000313" key="9">
    <source>
        <dbReference type="Proteomes" id="UP000242450"/>
    </source>
</evidence>
<evidence type="ECO:0000256" key="6">
    <source>
        <dbReference type="SAM" id="MobiDB-lite"/>
    </source>
</evidence>
<evidence type="ECO:0000256" key="2">
    <source>
        <dbReference type="ARBA" id="ARBA00010023"/>
    </source>
</evidence>
<protein>
    <submittedName>
        <fullName evidence="8">CACFD1</fullName>
    </submittedName>
</protein>
<name>A0A212CW09_CEREH</name>
<keyword evidence="4 7" id="KW-1133">Transmembrane helix</keyword>
<dbReference type="AlphaFoldDB" id="A0A212CW09"/>
<organism evidence="8 9">
    <name type="scientific">Cervus elaphus hippelaphus</name>
    <name type="common">European red deer</name>
    <dbReference type="NCBI Taxonomy" id="46360"/>
    <lineage>
        <taxon>Eukaryota</taxon>
        <taxon>Metazoa</taxon>
        <taxon>Chordata</taxon>
        <taxon>Craniata</taxon>
        <taxon>Vertebrata</taxon>
        <taxon>Euteleostomi</taxon>
        <taxon>Mammalia</taxon>
        <taxon>Eutheria</taxon>
        <taxon>Laurasiatheria</taxon>
        <taxon>Artiodactyla</taxon>
        <taxon>Ruminantia</taxon>
        <taxon>Pecora</taxon>
        <taxon>Cervidae</taxon>
        <taxon>Cervinae</taxon>
        <taxon>Cervus</taxon>
    </lineage>
</organism>
<proteinExistence type="inferred from homology"/>
<dbReference type="GO" id="GO:0016192">
    <property type="term" value="P:vesicle-mediated transport"/>
    <property type="evidence" value="ECO:0007669"/>
    <property type="project" value="TreeGrafter"/>
</dbReference>
<keyword evidence="3 7" id="KW-0812">Transmembrane</keyword>
<dbReference type="OrthoDB" id="9934994at2759"/>
<feature type="transmembrane region" description="Helical" evidence="7">
    <location>
        <begin position="71"/>
        <end position="104"/>
    </location>
</feature>
<dbReference type="PANTHER" id="PTHR13314:SF2">
    <property type="entry name" value="CALCIUM CHANNEL FLOWER HOMOLOG"/>
    <property type="match status" value="1"/>
</dbReference>
<keyword evidence="5 7" id="KW-0472">Membrane</keyword>
<dbReference type="EMBL" id="MKHE01000011">
    <property type="protein sequence ID" value="OWK10180.1"/>
    <property type="molecule type" value="Genomic_DNA"/>
</dbReference>